<protein>
    <submittedName>
        <fullName evidence="2">Uncharacterized protein</fullName>
    </submittedName>
</protein>
<accession>A0A169RC85</accession>
<evidence type="ECO:0000313" key="2">
    <source>
        <dbReference type="EMBL" id="BAU92682.1"/>
    </source>
</evidence>
<evidence type="ECO:0000313" key="3">
    <source>
        <dbReference type="Proteomes" id="UP000218288"/>
    </source>
</evidence>
<organism evidence="2 3">
    <name type="scientific">Methylorubrum populi</name>
    <dbReference type="NCBI Taxonomy" id="223967"/>
    <lineage>
        <taxon>Bacteria</taxon>
        <taxon>Pseudomonadati</taxon>
        <taxon>Pseudomonadota</taxon>
        <taxon>Alphaproteobacteria</taxon>
        <taxon>Hyphomicrobiales</taxon>
        <taxon>Methylobacteriaceae</taxon>
        <taxon>Methylorubrum</taxon>
    </lineage>
</organism>
<proteinExistence type="predicted"/>
<evidence type="ECO:0000256" key="1">
    <source>
        <dbReference type="SAM" id="MobiDB-lite"/>
    </source>
</evidence>
<gene>
    <name evidence="2" type="ORF">MPPM_4077</name>
</gene>
<dbReference type="EMBL" id="AP014809">
    <property type="protein sequence ID" value="BAU92682.1"/>
    <property type="molecule type" value="Genomic_DNA"/>
</dbReference>
<feature type="region of interest" description="Disordered" evidence="1">
    <location>
        <begin position="156"/>
        <end position="185"/>
    </location>
</feature>
<sequence length="185" mass="19942">MAQRRYGTMGDSDWAAERAEEYWRLHAEPVLKRVVIDAFLSGTAAVPPALANWLASAPIGRGAEAVTPPPPPEPAQQVPPGAKEVAAPQAGPRPKRSPRPLKGVSAAAYDLVKRAGKPLTSRELLGQLRDWDGGERTEARDNSLLAAMRRLRKAGWVDFDGTHYSPSAKRPRSKGRSDPAGPGRV</sequence>
<dbReference type="Proteomes" id="UP000218288">
    <property type="component" value="Chromosome"/>
</dbReference>
<feature type="region of interest" description="Disordered" evidence="1">
    <location>
        <begin position="63"/>
        <end position="104"/>
    </location>
</feature>
<name>A0A169RC85_9HYPH</name>
<reference evidence="2 3" key="1">
    <citation type="journal article" date="2016" name="Genome Announc.">
        <title>Complete Genome Sequence of Methylobacterium populi P-1M, Isolated from Pink-Pigmented Household Biofilm.</title>
        <authorList>
            <person name="Morohoshi T."/>
            <person name="Ikeda T."/>
        </authorList>
    </citation>
    <scope>NUCLEOTIDE SEQUENCE [LARGE SCALE GENOMIC DNA]</scope>
    <source>
        <strain evidence="2 3">P-1M</strain>
    </source>
</reference>
<dbReference type="AlphaFoldDB" id="A0A169RC85"/>